<comment type="caution">
    <text evidence="1">The sequence shown here is derived from an EMBL/GenBank/DDBJ whole genome shotgun (WGS) entry which is preliminary data.</text>
</comment>
<dbReference type="Proteomes" id="UP001642464">
    <property type="component" value="Unassembled WGS sequence"/>
</dbReference>
<reference evidence="1 2" key="1">
    <citation type="submission" date="2024-02" db="EMBL/GenBank/DDBJ databases">
        <authorList>
            <person name="Chen Y."/>
            <person name="Shah S."/>
            <person name="Dougan E. K."/>
            <person name="Thang M."/>
            <person name="Chan C."/>
        </authorList>
    </citation>
    <scope>NUCLEOTIDE SEQUENCE [LARGE SCALE GENOMIC DNA]</scope>
</reference>
<dbReference type="SUPFAM" id="SSF51735">
    <property type="entry name" value="NAD(P)-binding Rossmann-fold domains"/>
    <property type="match status" value="1"/>
</dbReference>
<gene>
    <name evidence="1" type="ORF">SCF082_LOCUS7204</name>
</gene>
<dbReference type="PANTHER" id="PTHR12126:SF16">
    <property type="entry name" value="MIOREX COMPLEX COMPONENT 2"/>
    <property type="match status" value="1"/>
</dbReference>
<organism evidence="1 2">
    <name type="scientific">Durusdinium trenchii</name>
    <dbReference type="NCBI Taxonomy" id="1381693"/>
    <lineage>
        <taxon>Eukaryota</taxon>
        <taxon>Sar</taxon>
        <taxon>Alveolata</taxon>
        <taxon>Dinophyceae</taxon>
        <taxon>Suessiales</taxon>
        <taxon>Symbiodiniaceae</taxon>
        <taxon>Durusdinium</taxon>
    </lineage>
</organism>
<dbReference type="EMBL" id="CAXAMM010004014">
    <property type="protein sequence ID" value="CAK9002124.1"/>
    <property type="molecule type" value="Genomic_DNA"/>
</dbReference>
<evidence type="ECO:0000313" key="1">
    <source>
        <dbReference type="EMBL" id="CAK9002124.1"/>
    </source>
</evidence>
<dbReference type="InterPro" id="IPR051207">
    <property type="entry name" value="ComplexI_NDUFA9_subunit"/>
</dbReference>
<proteinExistence type="predicted"/>
<protein>
    <submittedName>
        <fullName evidence="1">Chloroplastic</fullName>
    </submittedName>
</protein>
<evidence type="ECO:0000313" key="2">
    <source>
        <dbReference type="Proteomes" id="UP001642464"/>
    </source>
</evidence>
<name>A0ABP0IL28_9DINO</name>
<dbReference type="Gene3D" id="3.40.50.720">
    <property type="entry name" value="NAD(P)-binding Rossmann-like Domain"/>
    <property type="match status" value="1"/>
</dbReference>
<sequence>MSRTLVFGGRGFVGAAVCRELAKRGLPAASLGRSQPKEPSGVEEIGGIDALKPETFDSLLPGARAVVIAIGEPPWVRDKERAMRFNGITNINILQSAAKHKVPRIVLVNATMPTWSLIAPYREGKLAAEREALSYPEKCGTNCHVVVLKPGAISGTRQEGSLEVPLWIILEPMRLVMSWMSWPCEVLEGCLPSLFGGVLRPPVRVEELAMAAADAVEATSLEGVRELGTKELVGYSSSDKTQ</sequence>
<accession>A0ABP0IL28</accession>
<dbReference type="Pfam" id="PF01370">
    <property type="entry name" value="Epimerase"/>
    <property type="match status" value="1"/>
</dbReference>
<dbReference type="InterPro" id="IPR036291">
    <property type="entry name" value="NAD(P)-bd_dom_sf"/>
</dbReference>
<dbReference type="PANTHER" id="PTHR12126">
    <property type="entry name" value="NADH-UBIQUINONE OXIDOREDUCTASE 39 KDA SUBUNIT-RELATED"/>
    <property type="match status" value="1"/>
</dbReference>
<dbReference type="InterPro" id="IPR001509">
    <property type="entry name" value="Epimerase_deHydtase"/>
</dbReference>
<keyword evidence="2" id="KW-1185">Reference proteome</keyword>